<name>A0A068Z2C4_9GAMM</name>
<proteinExistence type="predicted"/>
<dbReference type="STRING" id="138074.SYMBAF_120041"/>
<sequence length="1262" mass="138816">MRRLPGILLATGTTVIVIVALLISGLRLVLPELNHYRPQLLAKVASLSGVPVQVDFMQGSWQAYGPRLEMRNIGATLPKGNLRIERLTLALDVWQSLLHWRWQFRDLTFHQFQLDLNVTLGGDDHQANPIEPGEISDLVLRQLDHFDLRDSRISFLTPAGARAELDIPQLTWLNSRNRHRAEGQISLSTLNGQHGVVQLRMDLRDNQGLLNTGTIYLQADNIDIKPWFTRWLHANTGLENADFSLAAWLQIQNGEIAGGNALLKQGTANWGTGTKQHQLDVDNLVLSMRRQSTGWQIDVPQWRLSTDGQAWPQGALYALWLPESTASSQNAELRIRATDIQLERLSALLPTFSFLSPELLERWNDVQPQGKLTALALDIPVKQPEQTRFQALWQDVSWQPWKLLPGIDHFSGVLSGGVAEGHLTLSLNDSTLPYGDMFRAPLEISSAHGALTWRYHDQGWELASEGLEVKAKSLWVNGDFRYQQPAKGTPWLSILAGIRLYNGADAWRYFPEPLMGKPLVDYLSRAIQGGQVDNATLIYAGDPQHFPYHKNEGLFEVLVPLRHSTFQFQPGWPVLTDLAIDLDFINDGLWMQAAHTKLGKVDGKNVSAVIPDYLKERLLIDAELVGAGTDVHDYFKQTPLQDSLGAALDELQLGGNVSGRLHLDIPLDGEQVRATGEVALHNNSLRVKPLGSELHQLSGKFRFDNGNLQSDTLSANWFGQPMVVDFNTQEGERDYKVDVSLKADWQPAKFLGLPQDLADKLGGSASWQSRIAIVLPHQGRVSYDIGVDADLTKVSSHLPSPLGKPAGEALPLRVKVSGGLNGFTLTGSTGKQSHFNSEWLFAKKQVTLARAAWQNAGSGAPPLPTSKSLTLSLPPLDGGQWLALLAPVLKQGGGLGGFSFPNTVVLKTPQLLLGGQVWHKLTLSAEQQHGRVQVSAKGNEVDGSLQMVDRGPWRANITYLYYNPQFANGKSPLAAVDPKAERISLRNWPALMLRCKSCWLLGQNLGKVEADLTHQGDSLMLEHGLIDTGKGRMTASGQWKQGIQGARSSLKGKLLGSKFDETTAFLGITTPLKCGPYNVDFDLYWHGQPWQPQVDTLSGTLQVKIGKGEIDSIGGGRAGQLLRLVSFDALLRKLQFDFSDTFGKGFYFDSIRSTASLKDGIMHTDDLLVDGLAADIAMSGQIDLSRNRIDMEAVVAPAISATVGVATAFVVNPIVGAAVFAASQVLGPLWSKISLIRYHISGDLEQPKINEVLRKPKKDKAP</sequence>
<dbReference type="InterPro" id="IPR011836">
    <property type="entry name" value="YhdP"/>
</dbReference>
<organism evidence="3 4">
    <name type="scientific">Serratia symbiotica</name>
    <dbReference type="NCBI Taxonomy" id="138074"/>
    <lineage>
        <taxon>Bacteria</taxon>
        <taxon>Pseudomonadati</taxon>
        <taxon>Pseudomonadota</taxon>
        <taxon>Gammaproteobacteria</taxon>
        <taxon>Enterobacterales</taxon>
        <taxon>Yersiniaceae</taxon>
        <taxon>Serratia</taxon>
    </lineage>
</organism>
<accession>A0A068Z2C4</accession>
<feature type="domain" description="YhdP central" evidence="2">
    <location>
        <begin position="1"/>
        <end position="1249"/>
    </location>
</feature>
<evidence type="ECO:0000313" key="3">
    <source>
        <dbReference type="EMBL" id="QLH64142.1"/>
    </source>
</evidence>
<dbReference type="Proteomes" id="UP000042738">
    <property type="component" value="Chromosome"/>
</dbReference>
<dbReference type="EMBL" id="CP050855">
    <property type="protein sequence ID" value="QLH64142.1"/>
    <property type="molecule type" value="Genomic_DNA"/>
</dbReference>
<keyword evidence="1" id="KW-0812">Transmembrane</keyword>
<evidence type="ECO:0000259" key="2">
    <source>
        <dbReference type="Pfam" id="PF13116"/>
    </source>
</evidence>
<reference evidence="3 4" key="1">
    <citation type="journal article" date="2014" name="Genome Announc.">
        <title>Whole-Genome Sequence of Serratia symbiotica Strain CWBI-2.3T, a Free-Living Symbiont of the Black Bean Aphid Aphis fabae.</title>
        <authorList>
            <person name="Foray V."/>
            <person name="Grigorescu A.S."/>
            <person name="Sabri A."/>
            <person name="Haubruge E."/>
            <person name="Lognay G."/>
            <person name="Francis F."/>
            <person name="Fauconnier M.L."/>
            <person name="Hance T."/>
            <person name="Thonart P."/>
        </authorList>
    </citation>
    <scope>NUCLEOTIDE SEQUENCE [LARGE SCALE GENOMIC DNA]</scope>
    <source>
        <strain evidence="3">CWBI-2.3</strain>
    </source>
</reference>
<evidence type="ECO:0000256" key="1">
    <source>
        <dbReference type="SAM" id="Phobius"/>
    </source>
</evidence>
<protein>
    <submittedName>
        <fullName evidence="3">AsmA2 domain-containing protein</fullName>
    </submittedName>
</protein>
<dbReference type="GeneID" id="93738000"/>
<dbReference type="RefSeq" id="WP_040264012.1">
    <property type="nucleotide sequence ID" value="NZ_CP050855.1"/>
</dbReference>
<keyword evidence="1" id="KW-1133">Transmembrane helix</keyword>
<feature type="transmembrane region" description="Helical" evidence="1">
    <location>
        <begin position="7"/>
        <end position="30"/>
    </location>
</feature>
<dbReference type="InterPro" id="IPR025263">
    <property type="entry name" value="YhdP_central"/>
</dbReference>
<dbReference type="Pfam" id="PF13116">
    <property type="entry name" value="YhdP"/>
    <property type="match status" value="1"/>
</dbReference>
<gene>
    <name evidence="3" type="ORF">SYMBAF_16075</name>
</gene>
<evidence type="ECO:0000313" key="4">
    <source>
        <dbReference type="Proteomes" id="UP000042738"/>
    </source>
</evidence>
<dbReference type="AlphaFoldDB" id="A0A068Z2C4"/>
<dbReference type="PANTHER" id="PTHR38690:SF1">
    <property type="entry name" value="PROTEASE"/>
    <property type="match status" value="1"/>
</dbReference>
<dbReference type="PANTHER" id="PTHR38690">
    <property type="entry name" value="PROTEASE-RELATED"/>
    <property type="match status" value="1"/>
</dbReference>
<dbReference type="NCBIfam" id="TIGR02099">
    <property type="entry name" value="YhdP family protein"/>
    <property type="match status" value="1"/>
</dbReference>
<dbReference type="NCBIfam" id="NF008148">
    <property type="entry name" value="PRK10899.1"/>
    <property type="match status" value="1"/>
</dbReference>
<keyword evidence="1" id="KW-0472">Membrane</keyword>